<gene>
    <name evidence="3" type="ordered locus">Oter_0799</name>
</gene>
<dbReference type="STRING" id="452637.Oter_0799"/>
<dbReference type="eggNOG" id="ENOG502ZNNC">
    <property type="taxonomic scope" value="Bacteria"/>
</dbReference>
<dbReference type="PROSITE" id="PS51257">
    <property type="entry name" value="PROKAR_LIPOPROTEIN"/>
    <property type="match status" value="1"/>
</dbReference>
<evidence type="ECO:0000313" key="4">
    <source>
        <dbReference type="Proteomes" id="UP000007013"/>
    </source>
</evidence>
<keyword evidence="4" id="KW-1185">Reference proteome</keyword>
<name>B1ZVJ0_OPITP</name>
<feature type="transmembrane region" description="Helical" evidence="1">
    <location>
        <begin position="261"/>
        <end position="280"/>
    </location>
</feature>
<keyword evidence="1" id="KW-0472">Membrane</keyword>
<dbReference type="Proteomes" id="UP000007013">
    <property type="component" value="Chromosome"/>
</dbReference>
<feature type="signal peptide" evidence="2">
    <location>
        <begin position="1"/>
        <end position="23"/>
    </location>
</feature>
<accession>B1ZVJ0</accession>
<dbReference type="HOGENOM" id="CLU_1014746_0_0_0"/>
<dbReference type="OrthoDB" id="191116at2"/>
<organism evidence="3 4">
    <name type="scientific">Opitutus terrae (strain DSM 11246 / JCM 15787 / PB90-1)</name>
    <dbReference type="NCBI Taxonomy" id="452637"/>
    <lineage>
        <taxon>Bacteria</taxon>
        <taxon>Pseudomonadati</taxon>
        <taxon>Verrucomicrobiota</taxon>
        <taxon>Opitutia</taxon>
        <taxon>Opitutales</taxon>
        <taxon>Opitutaceae</taxon>
        <taxon>Opitutus</taxon>
    </lineage>
</organism>
<sequence>MSHPRRFSSTLVLLLLAAVASFATGCHYFNQQRTDRSSSVVAFLYPRESNPLPPTAIPVLRLPLRVGVAFVPSASGRIVEGGLSEMQKTALMERVAKEFKAYPFVESIEIIPTMYLQPQGGFTNLDQIRRMLNIDVVALIAYDQVQFTDDNFLSLSYWTIVGAYIFQGNKNDTQTLLEAAVYDIPSRHLLFRAPGASRVEAGSQAMNLSRNLRDDSVHGFDVATGELIKNLKLQLEEFRERVKRAPGEVQIEHKPGYTGSGSFGAGFAGALALLALGRWLRRRA</sequence>
<dbReference type="AlphaFoldDB" id="B1ZVJ0"/>
<evidence type="ECO:0000256" key="1">
    <source>
        <dbReference type="SAM" id="Phobius"/>
    </source>
</evidence>
<dbReference type="RefSeq" id="WP_012373625.1">
    <property type="nucleotide sequence ID" value="NC_010571.1"/>
</dbReference>
<evidence type="ECO:0000313" key="3">
    <source>
        <dbReference type="EMBL" id="ACB74087.1"/>
    </source>
</evidence>
<protein>
    <recommendedName>
        <fullName evidence="5">Rhombotarget lipoprotein</fullName>
    </recommendedName>
</protein>
<dbReference type="InterPro" id="IPR026443">
    <property type="entry name" value="Rhombo_lipo"/>
</dbReference>
<proteinExistence type="predicted"/>
<dbReference type="KEGG" id="ote:Oter_0799"/>
<keyword evidence="1" id="KW-0812">Transmembrane</keyword>
<keyword evidence="1" id="KW-1133">Transmembrane helix</keyword>
<evidence type="ECO:0008006" key="5">
    <source>
        <dbReference type="Google" id="ProtNLM"/>
    </source>
</evidence>
<keyword evidence="2" id="KW-0732">Signal</keyword>
<feature type="chain" id="PRO_5002772758" description="Rhombotarget lipoprotein" evidence="2">
    <location>
        <begin position="24"/>
        <end position="284"/>
    </location>
</feature>
<reference evidence="3 4" key="1">
    <citation type="journal article" date="2011" name="J. Bacteriol.">
        <title>Genome sequence of the verrucomicrobium Opitutus terrae PB90-1, an abundant inhabitant of rice paddy soil ecosystems.</title>
        <authorList>
            <person name="van Passel M.W."/>
            <person name="Kant R."/>
            <person name="Palva A."/>
            <person name="Copeland A."/>
            <person name="Lucas S."/>
            <person name="Lapidus A."/>
            <person name="Glavina del Rio T."/>
            <person name="Pitluck S."/>
            <person name="Goltsman E."/>
            <person name="Clum A."/>
            <person name="Sun H."/>
            <person name="Schmutz J."/>
            <person name="Larimer F.W."/>
            <person name="Land M.L."/>
            <person name="Hauser L."/>
            <person name="Kyrpides N."/>
            <person name="Mikhailova N."/>
            <person name="Richardson P.P."/>
            <person name="Janssen P.H."/>
            <person name="de Vos W.M."/>
            <person name="Smidt H."/>
        </authorList>
    </citation>
    <scope>NUCLEOTIDE SEQUENCE [LARGE SCALE GENOMIC DNA]</scope>
    <source>
        <strain evidence="4">DSM 11246 / JCM 15787 / PB90-1</strain>
    </source>
</reference>
<dbReference type="EMBL" id="CP001032">
    <property type="protein sequence ID" value="ACB74087.1"/>
    <property type="molecule type" value="Genomic_DNA"/>
</dbReference>
<evidence type="ECO:0000256" key="2">
    <source>
        <dbReference type="SAM" id="SignalP"/>
    </source>
</evidence>
<dbReference type="NCBIfam" id="TIGR04179">
    <property type="entry name" value="rhombo_lipo"/>
    <property type="match status" value="1"/>
</dbReference>